<keyword evidence="2" id="KW-1185">Reference proteome</keyword>
<reference evidence="1 2" key="1">
    <citation type="submission" date="2022-07" db="EMBL/GenBank/DDBJ databases">
        <title>Photobacterium pectinilyticum sp. nov., a marine bacterium isolated from surface seawater of Qingdao offshore.</title>
        <authorList>
            <person name="Wang X."/>
        </authorList>
    </citation>
    <scope>NUCLEOTIDE SEQUENCE [LARGE SCALE GENOMIC DNA]</scope>
    <source>
        <strain evidence="1 2">ZSDE20</strain>
    </source>
</reference>
<protein>
    <recommendedName>
        <fullName evidence="3">Insertion element protein</fullName>
    </recommendedName>
</protein>
<evidence type="ECO:0000313" key="1">
    <source>
        <dbReference type="EMBL" id="MCQ1056555.1"/>
    </source>
</evidence>
<sequence>MGKISFSDTLRLPLPHDGVQVNFCKNPACKNFAEPPLFSNRFDNEGLPLPAGSRTDPLYKKSGASNGECSLHCKECDGYSAIKSNEGVKEELDRISAYLKPKELSCPNEECDNHKLPISSNSTAYKKSGKTKSGSQRYQCLSCKKTFSDTNHRRSQRRSEVNKRLYLSIVNKVPVRRACEMLEIAPDTYYRKLDFLHEQALTYIRERELKLFEQFSSRRIYLSTDRQAHFSNWTNRKDKKNCEFHAIGTACNRSGYVFGWHFNFDKNSNSQQVEEEIQSSPTQKLRAMRRHARLWTESDFEQLKRSSKNNSYPASITDDIEHQCLDESKRGNQEQSEVIDDTITLPSVGMQVHSDYTMYAHFHLLEKLLHNVDKVYFYLDQDTGIKNAFLSAFNSRVLDGSADAFYVRVEKELTVNQKEAKVAQWHRDFFDFAGFHFSSATKAEQSLILQQMLMKHMEKPLSIKGSTEKWLYYPKSTMAEPSKVVAPLTLPIDPHSKRLSALISNASLHGIDRFFMQARRRVNMFERPFSSGTNNRRVWHGYSPYKPDMYLKLADLYRLFYNFVSKGKDGKTPAMRLGIAKGAVSLEKIIYHSETT</sequence>
<comment type="caution">
    <text evidence="1">The sequence shown here is derived from an EMBL/GenBank/DDBJ whole genome shotgun (WGS) entry which is preliminary data.</text>
</comment>
<name>A0ABT1MVM4_9GAMM</name>
<proteinExistence type="predicted"/>
<dbReference type="EMBL" id="JANEYT010000001">
    <property type="protein sequence ID" value="MCQ1056555.1"/>
    <property type="molecule type" value="Genomic_DNA"/>
</dbReference>
<organism evidence="1 2">
    <name type="scientific">Photobacterium pectinilyticum</name>
    <dbReference type="NCBI Taxonomy" id="2906793"/>
    <lineage>
        <taxon>Bacteria</taxon>
        <taxon>Pseudomonadati</taxon>
        <taxon>Pseudomonadota</taxon>
        <taxon>Gammaproteobacteria</taxon>
        <taxon>Vibrionales</taxon>
        <taxon>Vibrionaceae</taxon>
        <taxon>Photobacterium</taxon>
    </lineage>
</organism>
<accession>A0ABT1MVM4</accession>
<evidence type="ECO:0008006" key="3">
    <source>
        <dbReference type="Google" id="ProtNLM"/>
    </source>
</evidence>
<gene>
    <name evidence="1" type="ORF">NHN17_00555</name>
</gene>
<dbReference type="RefSeq" id="WP_255040143.1">
    <property type="nucleotide sequence ID" value="NZ_JANEYT010000001.1"/>
</dbReference>
<dbReference type="Proteomes" id="UP001524460">
    <property type="component" value="Unassembled WGS sequence"/>
</dbReference>
<evidence type="ECO:0000313" key="2">
    <source>
        <dbReference type="Proteomes" id="UP001524460"/>
    </source>
</evidence>